<dbReference type="Proteomes" id="UP001642483">
    <property type="component" value="Unassembled WGS sequence"/>
</dbReference>
<name>A0ABP0G5D5_CLALP</name>
<keyword evidence="1" id="KW-0472">Membrane</keyword>
<organism evidence="2 3">
    <name type="scientific">Clavelina lepadiformis</name>
    <name type="common">Light-bulb sea squirt</name>
    <name type="synonym">Ascidia lepadiformis</name>
    <dbReference type="NCBI Taxonomy" id="159417"/>
    <lineage>
        <taxon>Eukaryota</taxon>
        <taxon>Metazoa</taxon>
        <taxon>Chordata</taxon>
        <taxon>Tunicata</taxon>
        <taxon>Ascidiacea</taxon>
        <taxon>Aplousobranchia</taxon>
        <taxon>Clavelinidae</taxon>
        <taxon>Clavelina</taxon>
    </lineage>
</organism>
<keyword evidence="1" id="KW-0812">Transmembrane</keyword>
<protein>
    <recommendedName>
        <fullName evidence="4">3-beta hydroxysteroid dehydrogenase/isomerase domain-containing protein</fullName>
    </recommendedName>
</protein>
<reference evidence="2 3" key="1">
    <citation type="submission" date="2024-02" db="EMBL/GenBank/DDBJ databases">
        <authorList>
            <person name="Daric V."/>
            <person name="Darras S."/>
        </authorList>
    </citation>
    <scope>NUCLEOTIDE SEQUENCE [LARGE SCALE GENOMIC DNA]</scope>
</reference>
<keyword evidence="1" id="KW-1133">Transmembrane helix</keyword>
<comment type="caution">
    <text evidence="2">The sequence shown here is derived from an EMBL/GenBank/DDBJ whole genome shotgun (WGS) entry which is preliminary data.</text>
</comment>
<evidence type="ECO:0000313" key="2">
    <source>
        <dbReference type="EMBL" id="CAK8687036.1"/>
    </source>
</evidence>
<keyword evidence="3" id="KW-1185">Reference proteome</keyword>
<evidence type="ECO:0008006" key="4">
    <source>
        <dbReference type="Google" id="ProtNLM"/>
    </source>
</evidence>
<sequence>MQAKSELVGGKGYFLGDDSPQLSHPRFTFQFFEPFGYKLHGREPTAPFWLLYLVLSLQFYLALFLRLLGVKMQIPLSPANLKNVCTTFTFSHKKFTNDFDYKPLRSWEESLEMIREETKEFLELIKGARR</sequence>
<dbReference type="EMBL" id="CAWYQH010000103">
    <property type="protein sequence ID" value="CAK8687036.1"/>
    <property type="molecule type" value="Genomic_DNA"/>
</dbReference>
<evidence type="ECO:0000256" key="1">
    <source>
        <dbReference type="SAM" id="Phobius"/>
    </source>
</evidence>
<accession>A0ABP0G5D5</accession>
<evidence type="ECO:0000313" key="3">
    <source>
        <dbReference type="Proteomes" id="UP001642483"/>
    </source>
</evidence>
<proteinExistence type="predicted"/>
<gene>
    <name evidence="2" type="ORF">CVLEPA_LOCUS19075</name>
</gene>
<feature type="transmembrane region" description="Helical" evidence="1">
    <location>
        <begin position="49"/>
        <end position="68"/>
    </location>
</feature>